<dbReference type="RefSeq" id="WP_239679578.1">
    <property type="nucleotide sequence ID" value="NZ_CP070499.1"/>
</dbReference>
<dbReference type="GO" id="GO:0004526">
    <property type="term" value="F:ribonuclease P activity"/>
    <property type="evidence" value="ECO:0007669"/>
    <property type="project" value="UniProtKB-UniRule"/>
</dbReference>
<keyword evidence="6 7" id="KW-0694">RNA-binding</keyword>
<evidence type="ECO:0000256" key="6">
    <source>
        <dbReference type="ARBA" id="ARBA00022884"/>
    </source>
</evidence>
<keyword evidence="2 7" id="KW-0819">tRNA processing</keyword>
<comment type="subunit">
    <text evidence="7">Consists of a catalytic RNA component (M1 or rnpB) and a protein subunit.</text>
</comment>
<dbReference type="InterPro" id="IPR014721">
    <property type="entry name" value="Ribsml_uS5_D2-typ_fold_subgr"/>
</dbReference>
<evidence type="ECO:0000256" key="1">
    <source>
        <dbReference type="ARBA" id="ARBA00002663"/>
    </source>
</evidence>
<evidence type="ECO:0000256" key="4">
    <source>
        <dbReference type="ARBA" id="ARBA00022759"/>
    </source>
</evidence>
<dbReference type="EC" id="3.1.26.5" evidence="7 8"/>
<evidence type="ECO:0000256" key="3">
    <source>
        <dbReference type="ARBA" id="ARBA00022722"/>
    </source>
</evidence>
<organism evidence="10 11">
    <name type="scientific">Natronosporangium hydrolyticum</name>
    <dbReference type="NCBI Taxonomy" id="2811111"/>
    <lineage>
        <taxon>Bacteria</taxon>
        <taxon>Bacillati</taxon>
        <taxon>Actinomycetota</taxon>
        <taxon>Actinomycetes</taxon>
        <taxon>Micromonosporales</taxon>
        <taxon>Micromonosporaceae</taxon>
        <taxon>Natronosporangium</taxon>
    </lineage>
</organism>
<keyword evidence="11" id="KW-1185">Reference proteome</keyword>
<comment type="similarity">
    <text evidence="7">Belongs to the RnpA family.</text>
</comment>
<dbReference type="HAMAP" id="MF_00227">
    <property type="entry name" value="RNase_P"/>
    <property type="match status" value="1"/>
</dbReference>
<dbReference type="SUPFAM" id="SSF54211">
    <property type="entry name" value="Ribosomal protein S5 domain 2-like"/>
    <property type="match status" value="1"/>
</dbReference>
<keyword evidence="3 7" id="KW-0540">Nuclease</keyword>
<evidence type="ECO:0000313" key="11">
    <source>
        <dbReference type="Proteomes" id="UP000662857"/>
    </source>
</evidence>
<reference evidence="10" key="1">
    <citation type="submission" date="2021-02" db="EMBL/GenBank/DDBJ databases">
        <title>Natrosporangium hydrolyticum gen. nov., sp. nov, a haloalkaliphilic actinobacterium from a soda solonchak soil.</title>
        <authorList>
            <person name="Sorokin D.Y."/>
            <person name="Khijniak T.V."/>
            <person name="Zakharycheva A.P."/>
            <person name="Boueva O.V."/>
            <person name="Ariskina E.V."/>
            <person name="Hahnke R.L."/>
            <person name="Bunk B."/>
            <person name="Sproer C."/>
            <person name="Schumann P."/>
            <person name="Evtushenko L.I."/>
            <person name="Kublanov I.V."/>
        </authorList>
    </citation>
    <scope>NUCLEOTIDE SEQUENCE</scope>
    <source>
        <strain evidence="10">DSM 106523</strain>
    </source>
</reference>
<evidence type="ECO:0000256" key="2">
    <source>
        <dbReference type="ARBA" id="ARBA00022694"/>
    </source>
</evidence>
<dbReference type="KEGG" id="nhy:JQS43_25880"/>
<keyword evidence="5 7" id="KW-0378">Hydrolase</keyword>
<dbReference type="NCBIfam" id="TIGR00188">
    <property type="entry name" value="rnpA"/>
    <property type="match status" value="1"/>
</dbReference>
<evidence type="ECO:0000256" key="9">
    <source>
        <dbReference type="SAM" id="MobiDB-lite"/>
    </source>
</evidence>
<dbReference type="InterPro" id="IPR020568">
    <property type="entry name" value="Ribosomal_Su5_D2-typ_SF"/>
</dbReference>
<name>A0A895YNP4_9ACTN</name>
<evidence type="ECO:0000256" key="8">
    <source>
        <dbReference type="NCBIfam" id="TIGR00188"/>
    </source>
</evidence>
<comment type="catalytic activity">
    <reaction evidence="7">
        <text>Endonucleolytic cleavage of RNA, removing 5'-extranucleotides from tRNA precursor.</text>
        <dbReference type="EC" id="3.1.26.5"/>
    </reaction>
</comment>
<comment type="function">
    <text evidence="1 7">RNaseP catalyzes the removal of the 5'-leader sequence from pre-tRNA to produce the mature 5'-terminus. It can also cleave other RNA substrates such as 4.5S RNA. The protein component plays an auxiliary but essential role in vivo by binding to the 5'-leader sequence and broadening the substrate specificity of the ribozyme.</text>
</comment>
<dbReference type="GO" id="GO:0030677">
    <property type="term" value="C:ribonuclease P complex"/>
    <property type="evidence" value="ECO:0007669"/>
    <property type="project" value="TreeGrafter"/>
</dbReference>
<dbReference type="InterPro" id="IPR020539">
    <property type="entry name" value="RNase_P_CS"/>
</dbReference>
<dbReference type="AlphaFoldDB" id="A0A895YNP4"/>
<accession>A0A895YNP4</accession>
<dbReference type="PROSITE" id="PS00648">
    <property type="entry name" value="RIBONUCLEASE_P"/>
    <property type="match status" value="1"/>
</dbReference>
<evidence type="ECO:0000313" key="10">
    <source>
        <dbReference type="EMBL" id="QSB17582.1"/>
    </source>
</evidence>
<dbReference type="PANTHER" id="PTHR33992:SF1">
    <property type="entry name" value="RIBONUCLEASE P PROTEIN COMPONENT"/>
    <property type="match status" value="1"/>
</dbReference>
<keyword evidence="4 7" id="KW-0255">Endonuclease</keyword>
<dbReference type="PANTHER" id="PTHR33992">
    <property type="entry name" value="RIBONUCLEASE P PROTEIN COMPONENT"/>
    <property type="match status" value="1"/>
</dbReference>
<evidence type="ECO:0000256" key="7">
    <source>
        <dbReference type="HAMAP-Rule" id="MF_00227"/>
    </source>
</evidence>
<dbReference type="Gene3D" id="3.30.230.10">
    <property type="match status" value="1"/>
</dbReference>
<dbReference type="GO" id="GO:0000049">
    <property type="term" value="F:tRNA binding"/>
    <property type="evidence" value="ECO:0007669"/>
    <property type="project" value="UniProtKB-UniRule"/>
</dbReference>
<dbReference type="GO" id="GO:0001682">
    <property type="term" value="P:tRNA 5'-leader removal"/>
    <property type="evidence" value="ECO:0007669"/>
    <property type="project" value="UniProtKB-UniRule"/>
</dbReference>
<dbReference type="InterPro" id="IPR000100">
    <property type="entry name" value="RNase_P"/>
</dbReference>
<dbReference type="GO" id="GO:0042781">
    <property type="term" value="F:3'-tRNA processing endoribonuclease activity"/>
    <property type="evidence" value="ECO:0007669"/>
    <property type="project" value="TreeGrafter"/>
</dbReference>
<dbReference type="Proteomes" id="UP000662857">
    <property type="component" value="Chromosome"/>
</dbReference>
<feature type="region of interest" description="Disordered" evidence="9">
    <location>
        <begin position="34"/>
        <end position="53"/>
    </location>
</feature>
<sequence>MLDRAHRLRRRSEFTAAVRAGRRAGRATVVVHLRRPGDRPDQPPAPGGVDAPPRAGFIVSKAVGGAVVRNTVRRRLRELVRPHLAELPPGSLLVVRALPAAAGASSARLSADLVGALRSITRGRSGRAEPAR</sequence>
<gene>
    <name evidence="7 10" type="primary">rnpA</name>
    <name evidence="10" type="ORF">JQS43_25880</name>
</gene>
<dbReference type="Pfam" id="PF00825">
    <property type="entry name" value="Ribonuclease_P"/>
    <property type="match status" value="1"/>
</dbReference>
<dbReference type="EMBL" id="CP070499">
    <property type="protein sequence ID" value="QSB17582.1"/>
    <property type="molecule type" value="Genomic_DNA"/>
</dbReference>
<proteinExistence type="inferred from homology"/>
<evidence type="ECO:0000256" key="5">
    <source>
        <dbReference type="ARBA" id="ARBA00022801"/>
    </source>
</evidence>
<protein>
    <recommendedName>
        <fullName evidence="7 8">Ribonuclease P protein component</fullName>
        <shortName evidence="7">RNase P protein</shortName>
        <shortName evidence="7">RNaseP protein</shortName>
        <ecNumber evidence="7 8">3.1.26.5</ecNumber>
    </recommendedName>
    <alternativeName>
        <fullName evidence="7">Protein C5</fullName>
    </alternativeName>
</protein>